<dbReference type="Proteomes" id="UP000765509">
    <property type="component" value="Unassembled WGS sequence"/>
</dbReference>
<reference evidence="2" key="1">
    <citation type="submission" date="2021-03" db="EMBL/GenBank/DDBJ databases">
        <title>Draft genome sequence of rust myrtle Austropuccinia psidii MF-1, a brazilian biotype.</title>
        <authorList>
            <person name="Quecine M.C."/>
            <person name="Pachon D.M.R."/>
            <person name="Bonatelli M.L."/>
            <person name="Correr F.H."/>
            <person name="Franceschini L.M."/>
            <person name="Leite T.F."/>
            <person name="Margarido G.R.A."/>
            <person name="Almeida C.A."/>
            <person name="Ferrarezi J.A."/>
            <person name="Labate C.A."/>
        </authorList>
    </citation>
    <scope>NUCLEOTIDE SEQUENCE</scope>
    <source>
        <strain evidence="2">MF-1</strain>
    </source>
</reference>
<protein>
    <recommendedName>
        <fullName evidence="1">Reverse transcriptase domain-containing protein</fullName>
    </recommendedName>
</protein>
<name>A0A9Q3BU49_9BASI</name>
<dbReference type="Pfam" id="PF00078">
    <property type="entry name" value="RVT_1"/>
    <property type="match status" value="1"/>
</dbReference>
<comment type="caution">
    <text evidence="2">The sequence shown here is derived from an EMBL/GenBank/DDBJ whole genome shotgun (WGS) entry which is preliminary data.</text>
</comment>
<evidence type="ECO:0000313" key="2">
    <source>
        <dbReference type="EMBL" id="MBW0472441.1"/>
    </source>
</evidence>
<proteinExistence type="predicted"/>
<dbReference type="AlphaFoldDB" id="A0A9Q3BU49"/>
<evidence type="ECO:0000313" key="3">
    <source>
        <dbReference type="Proteomes" id="UP000765509"/>
    </source>
</evidence>
<gene>
    <name evidence="2" type="ORF">O181_012156</name>
</gene>
<dbReference type="PANTHER" id="PTHR33481:SF1">
    <property type="entry name" value="ENDONUCLEASE_EXONUCLEASE_PHOSPHATASE DOMAIN-CONTAINING PROTEIN-RELATED"/>
    <property type="match status" value="1"/>
</dbReference>
<accession>A0A9Q3BU49</accession>
<dbReference type="PROSITE" id="PS50878">
    <property type="entry name" value="RT_POL"/>
    <property type="match status" value="1"/>
</dbReference>
<sequence length="197" mass="22429">MALLNTITKLFKRIINTRLSHWAHLKGKIALSHFGGLPGRNIEEAMILLDSWIKNKWKEKKVVTGLFLDVKSIYPEVHKARLIDSLRKKENPNYLVVIIESFPTNRETQIRKDGSTSKLKPIERGLPQGSPFSLTLYLIYNSSLLLPDQIRASSNQISIGYIDNITHLVAAKIKESALERLLEVSKQTLTWGRREGS</sequence>
<dbReference type="OrthoDB" id="2800997at2759"/>
<organism evidence="2 3">
    <name type="scientific">Austropuccinia psidii MF-1</name>
    <dbReference type="NCBI Taxonomy" id="1389203"/>
    <lineage>
        <taxon>Eukaryota</taxon>
        <taxon>Fungi</taxon>
        <taxon>Dikarya</taxon>
        <taxon>Basidiomycota</taxon>
        <taxon>Pucciniomycotina</taxon>
        <taxon>Pucciniomycetes</taxon>
        <taxon>Pucciniales</taxon>
        <taxon>Sphaerophragmiaceae</taxon>
        <taxon>Austropuccinia</taxon>
    </lineage>
</organism>
<dbReference type="InterPro" id="IPR000477">
    <property type="entry name" value="RT_dom"/>
</dbReference>
<feature type="domain" description="Reverse transcriptase" evidence="1">
    <location>
        <begin position="1"/>
        <end position="197"/>
    </location>
</feature>
<evidence type="ECO:0000259" key="1">
    <source>
        <dbReference type="PROSITE" id="PS50878"/>
    </source>
</evidence>
<dbReference type="EMBL" id="AVOT02003090">
    <property type="protein sequence ID" value="MBW0472441.1"/>
    <property type="molecule type" value="Genomic_DNA"/>
</dbReference>
<dbReference type="PANTHER" id="PTHR33481">
    <property type="entry name" value="REVERSE TRANSCRIPTASE"/>
    <property type="match status" value="1"/>
</dbReference>
<keyword evidence="3" id="KW-1185">Reference proteome</keyword>